<sequence>MLEQDIAIAKLGTHVPSTSTSTQTTDHMHPDTAELAKIRVQWEAEKAAWNKQSVEWDIELRKERADHNTDLIAWTRKHKLLQEKLEETEAVAEQNRVWFDNERDIWNTERVRRPLEVAALKSECALLAQELEARTEKCKKLSDQLRDSVKANEDKTAWRKEQEEREAERFIWDVERSSWIQEREDHTTWNNRLAAWENERVAVDKERATWVEERTRLQTQVAALEEKNVQQDASHEKEGALWKADRVILEEKLDAVTTSLATLTTSTEALTQGKLSAEKDRDFFRDQYSQASAFVSSVRQENMALEEQANIAESRAKDGVAMVKGMFETQMQHLEDDLTRWKGLAELMQEKDRLTGDEVRRRAAEEPELRERCEWLVEKLMSREEELRRIGNSQRKLKAERSRLESKILKLQKQRSLYKSISEKPPRQGTNTVDIPATNGVSSEHDPSAVSDDEHGARMDQSSAPIRLIVSRIWKGTF</sequence>
<evidence type="ECO:0000313" key="1">
    <source>
        <dbReference type="EMBL" id="KAH7912920.1"/>
    </source>
</evidence>
<reference evidence="1" key="1">
    <citation type="journal article" date="2021" name="New Phytol.">
        <title>Evolutionary innovations through gain and loss of genes in the ectomycorrhizal Boletales.</title>
        <authorList>
            <person name="Wu G."/>
            <person name="Miyauchi S."/>
            <person name="Morin E."/>
            <person name="Kuo A."/>
            <person name="Drula E."/>
            <person name="Varga T."/>
            <person name="Kohler A."/>
            <person name="Feng B."/>
            <person name="Cao Y."/>
            <person name="Lipzen A."/>
            <person name="Daum C."/>
            <person name="Hundley H."/>
            <person name="Pangilinan J."/>
            <person name="Johnson J."/>
            <person name="Barry K."/>
            <person name="LaButti K."/>
            <person name="Ng V."/>
            <person name="Ahrendt S."/>
            <person name="Min B."/>
            <person name="Choi I.G."/>
            <person name="Park H."/>
            <person name="Plett J.M."/>
            <person name="Magnuson J."/>
            <person name="Spatafora J.W."/>
            <person name="Nagy L.G."/>
            <person name="Henrissat B."/>
            <person name="Grigoriev I.V."/>
            <person name="Yang Z.L."/>
            <person name="Xu J."/>
            <person name="Martin F.M."/>
        </authorList>
    </citation>
    <scope>NUCLEOTIDE SEQUENCE</scope>
    <source>
        <strain evidence="1">ATCC 28755</strain>
    </source>
</reference>
<gene>
    <name evidence="1" type="ORF">BJ138DRAFT_1147268</name>
</gene>
<protein>
    <submittedName>
        <fullName evidence="1">Uncharacterized protein</fullName>
    </submittedName>
</protein>
<name>A0ACB8AIA3_9AGAM</name>
<accession>A0ACB8AIA3</accession>
<evidence type="ECO:0000313" key="2">
    <source>
        <dbReference type="Proteomes" id="UP000790377"/>
    </source>
</evidence>
<dbReference type="EMBL" id="MU267641">
    <property type="protein sequence ID" value="KAH7912920.1"/>
    <property type="molecule type" value="Genomic_DNA"/>
</dbReference>
<proteinExistence type="predicted"/>
<comment type="caution">
    <text evidence="1">The sequence shown here is derived from an EMBL/GenBank/DDBJ whole genome shotgun (WGS) entry which is preliminary data.</text>
</comment>
<dbReference type="Proteomes" id="UP000790377">
    <property type="component" value="Unassembled WGS sequence"/>
</dbReference>
<keyword evidence="2" id="KW-1185">Reference proteome</keyword>
<organism evidence="1 2">
    <name type="scientific">Hygrophoropsis aurantiaca</name>
    <dbReference type="NCBI Taxonomy" id="72124"/>
    <lineage>
        <taxon>Eukaryota</taxon>
        <taxon>Fungi</taxon>
        <taxon>Dikarya</taxon>
        <taxon>Basidiomycota</taxon>
        <taxon>Agaricomycotina</taxon>
        <taxon>Agaricomycetes</taxon>
        <taxon>Agaricomycetidae</taxon>
        <taxon>Boletales</taxon>
        <taxon>Coniophorineae</taxon>
        <taxon>Hygrophoropsidaceae</taxon>
        <taxon>Hygrophoropsis</taxon>
    </lineage>
</organism>